<dbReference type="InterPro" id="IPR010499">
    <property type="entry name" value="AraC_E-bd"/>
</dbReference>
<dbReference type="InterPro" id="IPR009057">
    <property type="entry name" value="Homeodomain-like_sf"/>
</dbReference>
<dbReference type="RefSeq" id="WP_310799869.1">
    <property type="nucleotide sequence ID" value="NZ_CP123872.1"/>
</dbReference>
<accession>A0AA52EFY0</accession>
<reference evidence="5" key="1">
    <citation type="submission" date="2023-04" db="EMBL/GenBank/DDBJ databases">
        <title>Complete genome sequence of Temperatibacter marinus.</title>
        <authorList>
            <person name="Rong J.-C."/>
            <person name="Yi M.-L."/>
            <person name="Zhao Q."/>
        </authorList>
    </citation>
    <scope>NUCLEOTIDE SEQUENCE</scope>
    <source>
        <strain evidence="5">NBRC 110045</strain>
    </source>
</reference>
<dbReference type="PROSITE" id="PS01124">
    <property type="entry name" value="HTH_ARAC_FAMILY_2"/>
    <property type="match status" value="1"/>
</dbReference>
<evidence type="ECO:0000256" key="2">
    <source>
        <dbReference type="ARBA" id="ARBA00023125"/>
    </source>
</evidence>
<keyword evidence="6" id="KW-1185">Reference proteome</keyword>
<sequence>MFMNWVRKQQYQQRMNRVVAYIERNLDSSFVLEDLCTVANFSKYHFHRQFSDYAGMTVFRLISRKRMKRAAYQLLFRKHLPITVIAFDAGFGSVEAFSKAFKREIGMSPSLFRKDKSQVANLDQLQPYLQESETEMNVEIVDFPEMRLAVLEHKGPPKMVMNSVQRFIEWRKGNHLPPSKSRTFNLMYDDPEITTPEKYRMDICAELTGILKPNDHGIVEKKIPACQCARLRHVGPWESLDESVRYLFREWLPKHNKDLMDFPLFLERVNLYPEAPQNELITDIYLPLKS</sequence>
<feature type="domain" description="HTH araC/xylS-type" evidence="4">
    <location>
        <begin position="16"/>
        <end position="115"/>
    </location>
</feature>
<dbReference type="Pfam" id="PF12833">
    <property type="entry name" value="HTH_18"/>
    <property type="match status" value="1"/>
</dbReference>
<dbReference type="PROSITE" id="PS00041">
    <property type="entry name" value="HTH_ARAC_FAMILY_1"/>
    <property type="match status" value="1"/>
</dbReference>
<dbReference type="GO" id="GO:0003700">
    <property type="term" value="F:DNA-binding transcription factor activity"/>
    <property type="evidence" value="ECO:0007669"/>
    <property type="project" value="InterPro"/>
</dbReference>
<dbReference type="PANTHER" id="PTHR40055">
    <property type="entry name" value="TRANSCRIPTIONAL REGULATOR YGIV-RELATED"/>
    <property type="match status" value="1"/>
</dbReference>
<dbReference type="InterPro" id="IPR020449">
    <property type="entry name" value="Tscrpt_reg_AraC-type_HTH"/>
</dbReference>
<dbReference type="SUPFAM" id="SSF46689">
    <property type="entry name" value="Homeodomain-like"/>
    <property type="match status" value="2"/>
</dbReference>
<name>A0AA52EFY0_9PROT</name>
<dbReference type="InterPro" id="IPR018060">
    <property type="entry name" value="HTH_AraC"/>
</dbReference>
<evidence type="ECO:0000259" key="4">
    <source>
        <dbReference type="PROSITE" id="PS01124"/>
    </source>
</evidence>
<dbReference type="PANTHER" id="PTHR40055:SF1">
    <property type="entry name" value="TRANSCRIPTIONAL REGULATOR YGIV-RELATED"/>
    <property type="match status" value="1"/>
</dbReference>
<dbReference type="Gene3D" id="1.10.10.60">
    <property type="entry name" value="Homeodomain-like"/>
    <property type="match status" value="2"/>
</dbReference>
<dbReference type="InterPro" id="IPR029442">
    <property type="entry name" value="GyrI-like"/>
</dbReference>
<protein>
    <submittedName>
        <fullName evidence="5">AraC family transcriptional regulator</fullName>
    </submittedName>
</protein>
<evidence type="ECO:0000256" key="1">
    <source>
        <dbReference type="ARBA" id="ARBA00023015"/>
    </source>
</evidence>
<evidence type="ECO:0000313" key="6">
    <source>
        <dbReference type="Proteomes" id="UP001268683"/>
    </source>
</evidence>
<dbReference type="InterPro" id="IPR011256">
    <property type="entry name" value="Reg_factor_effector_dom_sf"/>
</dbReference>
<dbReference type="Gene3D" id="3.20.80.10">
    <property type="entry name" value="Regulatory factor, effector binding domain"/>
    <property type="match status" value="1"/>
</dbReference>
<gene>
    <name evidence="5" type="ORF">QGN29_06405</name>
</gene>
<dbReference type="InterPro" id="IPR050908">
    <property type="entry name" value="SmbC-like"/>
</dbReference>
<dbReference type="EMBL" id="CP123872">
    <property type="protein sequence ID" value="WND04005.1"/>
    <property type="molecule type" value="Genomic_DNA"/>
</dbReference>
<keyword evidence="3" id="KW-0804">Transcription</keyword>
<dbReference type="KEGG" id="tmk:QGN29_06405"/>
<evidence type="ECO:0000256" key="3">
    <source>
        <dbReference type="ARBA" id="ARBA00023163"/>
    </source>
</evidence>
<dbReference type="Pfam" id="PF06445">
    <property type="entry name" value="GyrI-like"/>
    <property type="match status" value="1"/>
</dbReference>
<dbReference type="SUPFAM" id="SSF55136">
    <property type="entry name" value="Probable bacterial effector-binding domain"/>
    <property type="match status" value="1"/>
</dbReference>
<dbReference type="SMART" id="SM00871">
    <property type="entry name" value="AraC_E_bind"/>
    <property type="match status" value="1"/>
</dbReference>
<dbReference type="AlphaFoldDB" id="A0AA52EFY0"/>
<dbReference type="Proteomes" id="UP001268683">
    <property type="component" value="Chromosome"/>
</dbReference>
<proteinExistence type="predicted"/>
<keyword evidence="2" id="KW-0238">DNA-binding</keyword>
<evidence type="ECO:0000313" key="5">
    <source>
        <dbReference type="EMBL" id="WND04005.1"/>
    </source>
</evidence>
<dbReference type="PRINTS" id="PR00032">
    <property type="entry name" value="HTHARAC"/>
</dbReference>
<keyword evidence="1" id="KW-0805">Transcription regulation</keyword>
<organism evidence="5 6">
    <name type="scientific">Temperatibacter marinus</name>
    <dbReference type="NCBI Taxonomy" id="1456591"/>
    <lineage>
        <taxon>Bacteria</taxon>
        <taxon>Pseudomonadati</taxon>
        <taxon>Pseudomonadota</taxon>
        <taxon>Alphaproteobacteria</taxon>
        <taxon>Kordiimonadales</taxon>
        <taxon>Temperatibacteraceae</taxon>
        <taxon>Temperatibacter</taxon>
    </lineage>
</organism>
<dbReference type="GO" id="GO:0043565">
    <property type="term" value="F:sequence-specific DNA binding"/>
    <property type="evidence" value="ECO:0007669"/>
    <property type="project" value="InterPro"/>
</dbReference>
<dbReference type="InterPro" id="IPR018062">
    <property type="entry name" value="HTH_AraC-typ_CS"/>
</dbReference>
<dbReference type="SMART" id="SM00342">
    <property type="entry name" value="HTH_ARAC"/>
    <property type="match status" value="1"/>
</dbReference>